<evidence type="ECO:0000256" key="2">
    <source>
        <dbReference type="ARBA" id="ARBA00022517"/>
    </source>
</evidence>
<accession>A0ABX9AKB1</accession>
<keyword evidence="2 3" id="KW-0690">Ribosome biogenesis</keyword>
<proteinExistence type="inferred from homology"/>
<dbReference type="HAMAP" id="MF_01058">
    <property type="entry name" value="GAP_YihI"/>
    <property type="match status" value="1"/>
</dbReference>
<feature type="compositionally biased region" description="Basic and acidic residues" evidence="4">
    <location>
        <begin position="27"/>
        <end position="37"/>
    </location>
</feature>
<comment type="similarity">
    <text evidence="3">Belongs to the YihI family.</text>
</comment>
<feature type="region of interest" description="Disordered" evidence="4">
    <location>
        <begin position="1"/>
        <end position="110"/>
    </location>
</feature>
<dbReference type="RefSeq" id="WP_222158703.1">
    <property type="nucleotide sequence ID" value="NZ_CP081864.1"/>
</dbReference>
<keyword evidence="1 3" id="KW-0343">GTPase activation</keyword>
<dbReference type="Proteomes" id="UP000825886">
    <property type="component" value="Chromosome"/>
</dbReference>
<comment type="function">
    <text evidence="3">A GTPase-activating protein (GAP) that modifies Der/EngA GTPase function. May play a role in ribosome biogenesis.</text>
</comment>
<gene>
    <name evidence="3 5" type="primary">yihI</name>
    <name evidence="5" type="ORF">K6K13_21060</name>
</gene>
<name>A0ABX9AKB1_9ENTR</name>
<evidence type="ECO:0000256" key="4">
    <source>
        <dbReference type="SAM" id="MobiDB-lite"/>
    </source>
</evidence>
<evidence type="ECO:0000313" key="6">
    <source>
        <dbReference type="Proteomes" id="UP000825886"/>
    </source>
</evidence>
<evidence type="ECO:0000256" key="3">
    <source>
        <dbReference type="HAMAP-Rule" id="MF_01058"/>
    </source>
</evidence>
<feature type="compositionally biased region" description="Low complexity" evidence="4">
    <location>
        <begin position="10"/>
        <end position="20"/>
    </location>
</feature>
<sequence length="188" mass="20873">MKQPVKNSGTKAPGAKASTSKAKKKTRAELNSEGWERKRQKKHSGRAAGSRAHPEMLDAGKSGQSKKRDPRLGSKKPVALIVSDDTPKSAKSAKAAVPAKPETQVETRLTPEQELALLENDDRLDALLERLDNGETLSKDEQKWVDSTLDRINALMDELGIEMDDEEEDAQQEDMMQLLKRNNPKDVF</sequence>
<reference evidence="5 6" key="1">
    <citation type="submission" date="2021-08" db="EMBL/GenBank/DDBJ databases">
        <title>Culture and genomic analysis of Symbiopectobacterium purcellii sp. nov. gen. nov., isolated from the leafhopper Empoasca decipiens.</title>
        <authorList>
            <person name="Nadal-Jimenez P."/>
            <person name="Siozios S."/>
            <person name="Halliday N."/>
            <person name="Camara M."/>
            <person name="Hurst G.D.D."/>
        </authorList>
    </citation>
    <scope>NUCLEOTIDE SEQUENCE [LARGE SCALE GENOMIC DNA]</scope>
    <source>
        <strain evidence="5 6">SyEd1</strain>
    </source>
</reference>
<dbReference type="InterPro" id="IPR007336">
    <property type="entry name" value="YihI"/>
</dbReference>
<keyword evidence="6" id="KW-1185">Reference proteome</keyword>
<dbReference type="EMBL" id="CP081864">
    <property type="protein sequence ID" value="QZN95612.1"/>
    <property type="molecule type" value="Genomic_DNA"/>
</dbReference>
<protein>
    <recommendedName>
        <fullName evidence="3">Der GTPase-activating protein YihI</fullName>
    </recommendedName>
</protein>
<comment type="subunit">
    <text evidence="3">Interacts with Der.</text>
</comment>
<evidence type="ECO:0000313" key="5">
    <source>
        <dbReference type="EMBL" id="QZN95612.1"/>
    </source>
</evidence>
<feature type="compositionally biased region" description="Low complexity" evidence="4">
    <location>
        <begin position="89"/>
        <end position="101"/>
    </location>
</feature>
<evidence type="ECO:0000256" key="1">
    <source>
        <dbReference type="ARBA" id="ARBA00022468"/>
    </source>
</evidence>
<dbReference type="NCBIfam" id="NF003560">
    <property type="entry name" value="PRK05244.1-1"/>
    <property type="match status" value="1"/>
</dbReference>
<organism evidence="5 6">
    <name type="scientific">Symbiopectobacterium purcellii</name>
    <dbReference type="NCBI Taxonomy" id="2871826"/>
    <lineage>
        <taxon>Bacteria</taxon>
        <taxon>Pseudomonadati</taxon>
        <taxon>Pseudomonadota</taxon>
        <taxon>Gammaproteobacteria</taxon>
        <taxon>Enterobacterales</taxon>
        <taxon>Enterobacteriaceae</taxon>
    </lineage>
</organism>
<dbReference type="Pfam" id="PF04220">
    <property type="entry name" value="YihI"/>
    <property type="match status" value="1"/>
</dbReference>